<dbReference type="EMBL" id="KB300602">
    <property type="protein sequence ID" value="ELU06483.1"/>
    <property type="molecule type" value="Genomic_DNA"/>
</dbReference>
<dbReference type="Pfam" id="PF00003">
    <property type="entry name" value="7tm_3"/>
    <property type="match status" value="1"/>
</dbReference>
<evidence type="ECO:0000256" key="3">
    <source>
        <dbReference type="ARBA" id="ARBA00022692"/>
    </source>
</evidence>
<dbReference type="EMBL" id="AMQN01007392">
    <property type="status" value="NOT_ANNOTATED_CDS"/>
    <property type="molecule type" value="Genomic_DNA"/>
</dbReference>
<dbReference type="SUPFAM" id="SSF53822">
    <property type="entry name" value="Periplasmic binding protein-like I"/>
    <property type="match status" value="1"/>
</dbReference>
<reference evidence="14" key="1">
    <citation type="submission" date="2012-12" db="EMBL/GenBank/DDBJ databases">
        <authorList>
            <person name="Hellsten U."/>
            <person name="Grimwood J."/>
            <person name="Chapman J.A."/>
            <person name="Shapiro H."/>
            <person name="Aerts A."/>
            <person name="Otillar R.P."/>
            <person name="Terry A.Y."/>
            <person name="Boore J.L."/>
            <person name="Simakov O."/>
            <person name="Marletaz F."/>
            <person name="Cho S.-J."/>
            <person name="Edsinger-Gonzales E."/>
            <person name="Havlak P."/>
            <person name="Kuo D.-H."/>
            <person name="Larsson T."/>
            <person name="Lv J."/>
            <person name="Arendt D."/>
            <person name="Savage R."/>
            <person name="Osoegawa K."/>
            <person name="de Jong P."/>
            <person name="Lindberg D.R."/>
            <person name="Seaver E.C."/>
            <person name="Weisblat D.A."/>
            <person name="Putnam N.H."/>
            <person name="Grigoriev I.V."/>
            <person name="Rokhsar D.S."/>
        </authorList>
    </citation>
    <scope>NUCLEOTIDE SEQUENCE</scope>
    <source>
        <strain evidence="14">I ESC-2004</strain>
    </source>
</reference>
<feature type="transmembrane region" description="Helical" evidence="10">
    <location>
        <begin position="685"/>
        <end position="705"/>
    </location>
</feature>
<evidence type="ECO:0000256" key="4">
    <source>
        <dbReference type="ARBA" id="ARBA00022989"/>
    </source>
</evidence>
<dbReference type="InterPro" id="IPR038550">
    <property type="entry name" value="GPCR_3_9-Cys_sf"/>
</dbReference>
<proteinExistence type="predicted"/>
<keyword evidence="7" id="KW-0675">Receptor</keyword>
<feature type="transmembrane region" description="Helical" evidence="10">
    <location>
        <begin position="717"/>
        <end position="741"/>
    </location>
</feature>
<evidence type="ECO:0000256" key="5">
    <source>
        <dbReference type="ARBA" id="ARBA00023040"/>
    </source>
</evidence>
<feature type="transmembrane region" description="Helical" evidence="10">
    <location>
        <begin position="588"/>
        <end position="604"/>
    </location>
</feature>
<dbReference type="HOGENOM" id="CLU_005389_0_0_1"/>
<feature type="transmembrane region" description="Helical" evidence="10">
    <location>
        <begin position="625"/>
        <end position="643"/>
    </location>
</feature>
<keyword evidence="5" id="KW-0297">G-protein coupled receptor</keyword>
<dbReference type="STRING" id="283909.R7UK63"/>
<dbReference type="PANTHER" id="PTHR24060">
    <property type="entry name" value="METABOTROPIC GLUTAMATE RECEPTOR"/>
    <property type="match status" value="1"/>
</dbReference>
<reference evidence="13" key="3">
    <citation type="submission" date="2015-06" db="UniProtKB">
        <authorList>
            <consortium name="EnsemblMetazoa"/>
        </authorList>
    </citation>
    <scope>IDENTIFICATION</scope>
</reference>
<evidence type="ECO:0000256" key="10">
    <source>
        <dbReference type="SAM" id="Phobius"/>
    </source>
</evidence>
<dbReference type="Pfam" id="PF01094">
    <property type="entry name" value="ANF_receptor"/>
    <property type="match status" value="1"/>
</dbReference>
<evidence type="ECO:0000256" key="7">
    <source>
        <dbReference type="ARBA" id="ARBA00023170"/>
    </source>
</evidence>
<feature type="domain" description="G-protein coupled receptors family 3 profile" evidence="11">
    <location>
        <begin position="519"/>
        <end position="773"/>
    </location>
</feature>
<sequence length="817" mass="91337">MYSELFAFAVNSINEDDNILPNITLGFVAFMACGNELDILAKSLYFLPESSTAMVPTLEGYPESVALKTNYSGKVEPRHYSVSAVVGTIWSAHAVRVASLFGAFGLPLLSHYATSDQLSDKTKFPLFARTVPPDKFSTEALVAIAQHFKWTYVSLLYSDDSYGQYSGKRLEMLIREAGMCIAFNQRISANATDEDYEKAASKLWEYRKARVVFMVMTKQDPLFAAIGKLGLTHHFLFLSGDIFSSVAGNPGEGAIFVSHHSPSVPGYLEFAQSLTPSLEPANEWLAEAWQNRFHCSWDATSNNSCHSYSISDANETITTPNGRIYLSVYVYAHAMHQMIAERCPEQFDKVNKSKLRSCIDSSQLFNYMVKVNFTSLGVHVMFDQNGDTLGSYILMHWTANAEGVLERLEVGKWDKLTGELNLNLSAIDWTFLKKYEYFPTNDSEFYVPESVCSKPCKERQYYHYQEVSCCWECRECRSNERLAQNKTTCEVCPDFTWPDTPYECSPIQPFYLRVSDSILAQILLPLGIIGIGLTLLTSGALYYYRHHRLIRSTSRELSAVILVGALVCAASIHAFLLKPSVETCLLRLLGFHYGVNLLYSPLMVKTIRIYRIFSAGKRSVRRPRFISSGAQMVFTAVLVLLQVSHLHPTMIILSDTLWPITASLTQKLQGERYVELQCEQPQEAFLLPLSVNLAVIAVCSILAYLSRKLPENFNESFYLFVSSSTTSFAWAVVLPTYFSAFHAHQQAALLAFCLLLHTIVTLACSFAPKLYALSCVSDDSRLNVAGTLNTKVGPTPSVSTVHAVRSKTNASLVSSDC</sequence>
<keyword evidence="9" id="KW-0807">Transducer</keyword>
<dbReference type="PRINTS" id="PR00248">
    <property type="entry name" value="GPCRMGR"/>
</dbReference>
<keyword evidence="14" id="KW-1185">Reference proteome</keyword>
<dbReference type="PROSITE" id="PS50259">
    <property type="entry name" value="G_PROTEIN_RECEP_F3_4"/>
    <property type="match status" value="1"/>
</dbReference>
<dbReference type="Proteomes" id="UP000014760">
    <property type="component" value="Unassembled WGS sequence"/>
</dbReference>
<comment type="subcellular location">
    <subcellularLocation>
        <location evidence="1">Cell membrane</location>
        <topology evidence="1">Multi-pass membrane protein</topology>
    </subcellularLocation>
</comment>
<evidence type="ECO:0000313" key="12">
    <source>
        <dbReference type="EMBL" id="ELU06483.1"/>
    </source>
</evidence>
<organism evidence="12">
    <name type="scientific">Capitella teleta</name>
    <name type="common">Polychaete worm</name>
    <dbReference type="NCBI Taxonomy" id="283909"/>
    <lineage>
        <taxon>Eukaryota</taxon>
        <taxon>Metazoa</taxon>
        <taxon>Spiralia</taxon>
        <taxon>Lophotrochozoa</taxon>
        <taxon>Annelida</taxon>
        <taxon>Polychaeta</taxon>
        <taxon>Sedentaria</taxon>
        <taxon>Scolecida</taxon>
        <taxon>Capitellidae</taxon>
        <taxon>Capitella</taxon>
    </lineage>
</organism>
<evidence type="ECO:0000256" key="1">
    <source>
        <dbReference type="ARBA" id="ARBA00004651"/>
    </source>
</evidence>
<dbReference type="Pfam" id="PF07562">
    <property type="entry name" value="NCD3G"/>
    <property type="match status" value="1"/>
</dbReference>
<dbReference type="InterPro" id="IPR011500">
    <property type="entry name" value="GPCR_3_9-Cys_dom"/>
</dbReference>
<feature type="transmembrane region" description="Helical" evidence="10">
    <location>
        <begin position="522"/>
        <end position="544"/>
    </location>
</feature>
<feature type="transmembrane region" description="Helical" evidence="10">
    <location>
        <begin position="556"/>
        <end position="576"/>
    </location>
</feature>
<dbReference type="InterPro" id="IPR017978">
    <property type="entry name" value="GPCR_3_C"/>
</dbReference>
<protein>
    <recommendedName>
        <fullName evidence="11">G-protein coupled receptors family 3 profile domain-containing protein</fullName>
    </recommendedName>
</protein>
<dbReference type="InterPro" id="IPR001828">
    <property type="entry name" value="ANF_lig-bd_rcpt"/>
</dbReference>
<dbReference type="InterPro" id="IPR028082">
    <property type="entry name" value="Peripla_BP_I"/>
</dbReference>
<evidence type="ECO:0000256" key="9">
    <source>
        <dbReference type="ARBA" id="ARBA00023224"/>
    </source>
</evidence>
<name>R7UK63_CAPTE</name>
<keyword evidence="6 10" id="KW-0472">Membrane</keyword>
<dbReference type="EnsemblMetazoa" id="CapteT99819">
    <property type="protein sequence ID" value="CapteP99819"/>
    <property type="gene ID" value="CapteG99819"/>
</dbReference>
<dbReference type="AlphaFoldDB" id="R7UK63"/>
<reference evidence="12 14" key="2">
    <citation type="journal article" date="2013" name="Nature">
        <title>Insights into bilaterian evolution from three spiralian genomes.</title>
        <authorList>
            <person name="Simakov O."/>
            <person name="Marletaz F."/>
            <person name="Cho S.J."/>
            <person name="Edsinger-Gonzales E."/>
            <person name="Havlak P."/>
            <person name="Hellsten U."/>
            <person name="Kuo D.H."/>
            <person name="Larsson T."/>
            <person name="Lv J."/>
            <person name="Arendt D."/>
            <person name="Savage R."/>
            <person name="Osoegawa K."/>
            <person name="de Jong P."/>
            <person name="Grimwood J."/>
            <person name="Chapman J.A."/>
            <person name="Shapiro H."/>
            <person name="Aerts A."/>
            <person name="Otillar R.P."/>
            <person name="Terry A.Y."/>
            <person name="Boore J.L."/>
            <person name="Grigoriev I.V."/>
            <person name="Lindberg D.R."/>
            <person name="Seaver E.C."/>
            <person name="Weisblat D.A."/>
            <person name="Putnam N.H."/>
            <person name="Rokhsar D.S."/>
        </authorList>
    </citation>
    <scope>NUCLEOTIDE SEQUENCE</scope>
    <source>
        <strain evidence="12 14">I ESC-2004</strain>
    </source>
</reference>
<accession>R7UK63</accession>
<evidence type="ECO:0000256" key="6">
    <source>
        <dbReference type="ARBA" id="ARBA00023136"/>
    </source>
</evidence>
<dbReference type="OrthoDB" id="6133044at2759"/>
<evidence type="ECO:0000256" key="8">
    <source>
        <dbReference type="ARBA" id="ARBA00023180"/>
    </source>
</evidence>
<evidence type="ECO:0000259" key="11">
    <source>
        <dbReference type="PROSITE" id="PS50259"/>
    </source>
</evidence>
<keyword evidence="8" id="KW-0325">Glycoprotein</keyword>
<keyword evidence="4 10" id="KW-1133">Transmembrane helix</keyword>
<dbReference type="CDD" id="cd13953">
    <property type="entry name" value="7tm_classC_mGluR-like"/>
    <property type="match status" value="1"/>
</dbReference>
<evidence type="ECO:0000313" key="13">
    <source>
        <dbReference type="EnsemblMetazoa" id="CapteP99819"/>
    </source>
</evidence>
<dbReference type="GO" id="GO:0005886">
    <property type="term" value="C:plasma membrane"/>
    <property type="evidence" value="ECO:0007669"/>
    <property type="project" value="UniProtKB-SubCell"/>
</dbReference>
<dbReference type="Gene3D" id="2.10.50.30">
    <property type="entry name" value="GPCR, family 3, nine cysteines domain"/>
    <property type="match status" value="1"/>
</dbReference>
<keyword evidence="2" id="KW-1003">Cell membrane</keyword>
<dbReference type="GO" id="GO:0004930">
    <property type="term" value="F:G protein-coupled receptor activity"/>
    <property type="evidence" value="ECO:0007669"/>
    <property type="project" value="UniProtKB-KW"/>
</dbReference>
<evidence type="ECO:0000313" key="14">
    <source>
        <dbReference type="Proteomes" id="UP000014760"/>
    </source>
</evidence>
<dbReference type="InterPro" id="IPR000337">
    <property type="entry name" value="GPCR_3"/>
</dbReference>
<feature type="transmembrane region" description="Helical" evidence="10">
    <location>
        <begin position="747"/>
        <end position="767"/>
    </location>
</feature>
<dbReference type="Gene3D" id="3.40.50.2300">
    <property type="match status" value="2"/>
</dbReference>
<dbReference type="InterPro" id="IPR050726">
    <property type="entry name" value="mGluR"/>
</dbReference>
<gene>
    <name evidence="12" type="ORF">CAPTEDRAFT_99819</name>
</gene>
<dbReference type="OMA" id="CITSEMI"/>
<keyword evidence="3 10" id="KW-0812">Transmembrane</keyword>
<evidence type="ECO:0000256" key="2">
    <source>
        <dbReference type="ARBA" id="ARBA00022475"/>
    </source>
</evidence>